<dbReference type="AlphaFoldDB" id="A0A6B0UIJ0"/>
<keyword evidence="1" id="KW-0732">Signal</keyword>
<feature type="signal peptide" evidence="1">
    <location>
        <begin position="1"/>
        <end position="22"/>
    </location>
</feature>
<evidence type="ECO:0000256" key="1">
    <source>
        <dbReference type="SAM" id="SignalP"/>
    </source>
</evidence>
<accession>A0A6B0UIJ0</accession>
<organism evidence="2">
    <name type="scientific">Ixodes ricinus</name>
    <name type="common">Common tick</name>
    <name type="synonym">Acarus ricinus</name>
    <dbReference type="NCBI Taxonomy" id="34613"/>
    <lineage>
        <taxon>Eukaryota</taxon>
        <taxon>Metazoa</taxon>
        <taxon>Ecdysozoa</taxon>
        <taxon>Arthropoda</taxon>
        <taxon>Chelicerata</taxon>
        <taxon>Arachnida</taxon>
        <taxon>Acari</taxon>
        <taxon>Parasitiformes</taxon>
        <taxon>Ixodida</taxon>
        <taxon>Ixodoidea</taxon>
        <taxon>Ixodidae</taxon>
        <taxon>Ixodinae</taxon>
        <taxon>Ixodes</taxon>
    </lineage>
</organism>
<sequence>MYFFLCSLIVFAALGLWKSTNCSWHLLLPAICLRGKKENCVASSACQIYSRIDTWVKGRFCAELGRAATSKAFSNVVEKNGCQVFANHHPTDPFRGLIFYLLT</sequence>
<feature type="chain" id="PRO_5025509501" evidence="1">
    <location>
        <begin position="23"/>
        <end position="103"/>
    </location>
</feature>
<dbReference type="EMBL" id="GIFC01006680">
    <property type="protein sequence ID" value="MXU88763.1"/>
    <property type="molecule type" value="Transcribed_RNA"/>
</dbReference>
<evidence type="ECO:0000313" key="2">
    <source>
        <dbReference type="EMBL" id="MXU88763.1"/>
    </source>
</evidence>
<name>A0A6B0UIJ0_IXORI</name>
<proteinExistence type="predicted"/>
<reference evidence="2" key="1">
    <citation type="submission" date="2019-12" db="EMBL/GenBank/DDBJ databases">
        <title>An insight into the sialome of adult female Ixodes ricinus ticks feeding for 6 days.</title>
        <authorList>
            <person name="Perner J."/>
            <person name="Ribeiro J.M.C."/>
        </authorList>
    </citation>
    <scope>NUCLEOTIDE SEQUENCE</scope>
    <source>
        <strain evidence="2">Semi-engorged</strain>
        <tissue evidence="2">Salivary glands</tissue>
    </source>
</reference>
<protein>
    <submittedName>
        <fullName evidence="2">Putative secreted protein</fullName>
    </submittedName>
</protein>